<dbReference type="InterPro" id="IPR016039">
    <property type="entry name" value="Thiolase-like"/>
</dbReference>
<evidence type="ECO:0000256" key="2">
    <source>
        <dbReference type="ARBA" id="ARBA00022553"/>
    </source>
</evidence>
<dbReference type="InterPro" id="IPR045851">
    <property type="entry name" value="AMP-bd_C_sf"/>
</dbReference>
<proteinExistence type="predicted"/>
<protein>
    <recommendedName>
        <fullName evidence="12">Polyketide synthase</fullName>
    </recommendedName>
</protein>
<dbReference type="InterPro" id="IPR014030">
    <property type="entry name" value="Ketoacyl_synth_N"/>
</dbReference>
<evidence type="ECO:0000256" key="1">
    <source>
        <dbReference type="ARBA" id="ARBA00022450"/>
    </source>
</evidence>
<keyword evidence="6" id="KW-0560">Oxidoreductase</keyword>
<dbReference type="SMART" id="SM00827">
    <property type="entry name" value="PKS_AT"/>
    <property type="match status" value="1"/>
</dbReference>
<dbReference type="Gene3D" id="3.40.50.720">
    <property type="entry name" value="NAD(P)-binding Rossmann-like Domain"/>
    <property type="match status" value="2"/>
</dbReference>
<dbReference type="InterPro" id="IPR013120">
    <property type="entry name" value="FAR_NAD-bd"/>
</dbReference>
<keyword evidence="3" id="KW-0436">Ligase</keyword>
<dbReference type="InterPro" id="IPR009081">
    <property type="entry name" value="PP-bd_ACP"/>
</dbReference>
<dbReference type="CDD" id="cd00833">
    <property type="entry name" value="PKS"/>
    <property type="match status" value="1"/>
</dbReference>
<organism evidence="10 11">
    <name type="scientific">Diaporthe vaccinii</name>
    <dbReference type="NCBI Taxonomy" id="105482"/>
    <lineage>
        <taxon>Eukaryota</taxon>
        <taxon>Fungi</taxon>
        <taxon>Dikarya</taxon>
        <taxon>Ascomycota</taxon>
        <taxon>Pezizomycotina</taxon>
        <taxon>Sordariomycetes</taxon>
        <taxon>Sordariomycetidae</taxon>
        <taxon>Diaporthales</taxon>
        <taxon>Diaporthaceae</taxon>
        <taxon>Diaporthe</taxon>
        <taxon>Diaporthe eres species complex</taxon>
    </lineage>
</organism>
<evidence type="ECO:0000256" key="7">
    <source>
        <dbReference type="SAM" id="MobiDB-lite"/>
    </source>
</evidence>
<dbReference type="SUPFAM" id="SSF51735">
    <property type="entry name" value="NAD(P)-binding Rossmann-fold domains"/>
    <property type="match status" value="3"/>
</dbReference>
<dbReference type="InterPro" id="IPR036736">
    <property type="entry name" value="ACP-like_sf"/>
</dbReference>
<dbReference type="PROSITE" id="PS50075">
    <property type="entry name" value="CARRIER"/>
    <property type="match status" value="2"/>
</dbReference>
<keyword evidence="4" id="KW-0489">Methyltransferase</keyword>
<evidence type="ECO:0000256" key="5">
    <source>
        <dbReference type="ARBA" id="ARBA00022679"/>
    </source>
</evidence>
<dbReference type="InterPro" id="IPR020806">
    <property type="entry name" value="PKS_PP-bd"/>
</dbReference>
<name>A0ABR4FDC8_9PEZI</name>
<dbReference type="Pfam" id="PF07993">
    <property type="entry name" value="NAD_binding_4"/>
    <property type="match status" value="1"/>
</dbReference>
<gene>
    <name evidence="10" type="ORF">FJTKL_07789</name>
</gene>
<dbReference type="Gene3D" id="3.30.70.3290">
    <property type="match status" value="1"/>
</dbReference>
<feature type="domain" description="Ketosynthase family 3 (KS3)" evidence="9">
    <location>
        <begin position="623"/>
        <end position="1051"/>
    </location>
</feature>
<dbReference type="Pfam" id="PF00550">
    <property type="entry name" value="PP-binding"/>
    <property type="match status" value="2"/>
</dbReference>
<keyword evidence="11" id="KW-1185">Reference proteome</keyword>
<dbReference type="InterPro" id="IPR016036">
    <property type="entry name" value="Malonyl_transacylase_ACP-bd"/>
</dbReference>
<dbReference type="Pfam" id="PF00698">
    <property type="entry name" value="Acyl_transf_1"/>
    <property type="match status" value="1"/>
</dbReference>
<dbReference type="InterPro" id="IPR016035">
    <property type="entry name" value="Acyl_Trfase/lysoPLipase"/>
</dbReference>
<dbReference type="PROSITE" id="PS52004">
    <property type="entry name" value="KS3_2"/>
    <property type="match status" value="1"/>
</dbReference>
<dbReference type="Gene3D" id="3.40.47.10">
    <property type="match status" value="1"/>
</dbReference>
<dbReference type="Gene3D" id="3.30.300.30">
    <property type="match status" value="1"/>
</dbReference>
<dbReference type="SUPFAM" id="SSF56801">
    <property type="entry name" value="Acetyl-CoA synthetase-like"/>
    <property type="match status" value="1"/>
</dbReference>
<dbReference type="SUPFAM" id="SSF47336">
    <property type="entry name" value="ACP-like"/>
    <property type="match status" value="2"/>
</dbReference>
<dbReference type="InterPro" id="IPR014043">
    <property type="entry name" value="Acyl_transferase_dom"/>
</dbReference>
<dbReference type="Gene3D" id="1.10.1200.10">
    <property type="entry name" value="ACP-like"/>
    <property type="match status" value="2"/>
</dbReference>
<dbReference type="PROSITE" id="PS00455">
    <property type="entry name" value="AMP_BINDING"/>
    <property type="match status" value="1"/>
</dbReference>
<dbReference type="Gene3D" id="2.30.38.10">
    <property type="entry name" value="Luciferase, Domain 3"/>
    <property type="match status" value="1"/>
</dbReference>
<dbReference type="InterPro" id="IPR010071">
    <property type="entry name" value="AA_adenyl_dom"/>
</dbReference>
<dbReference type="InterPro" id="IPR000873">
    <property type="entry name" value="AMP-dep_synth/lig_dom"/>
</dbReference>
<dbReference type="InterPro" id="IPR020841">
    <property type="entry name" value="PKS_Beta-ketoAc_synthase_dom"/>
</dbReference>
<dbReference type="SUPFAM" id="SSF55048">
    <property type="entry name" value="Probable ACP-binding domain of malonyl-CoA ACP transacylase"/>
    <property type="match status" value="1"/>
</dbReference>
<evidence type="ECO:0000259" key="8">
    <source>
        <dbReference type="PROSITE" id="PS50075"/>
    </source>
</evidence>
<dbReference type="Pfam" id="PF00109">
    <property type="entry name" value="ketoacyl-synt"/>
    <property type="match status" value="1"/>
</dbReference>
<evidence type="ECO:0000313" key="10">
    <source>
        <dbReference type="EMBL" id="KAL2292696.1"/>
    </source>
</evidence>
<comment type="caution">
    <text evidence="10">The sequence shown here is derived from an EMBL/GenBank/DDBJ whole genome shotgun (WGS) entry which is preliminary data.</text>
</comment>
<evidence type="ECO:0000256" key="4">
    <source>
        <dbReference type="ARBA" id="ARBA00022603"/>
    </source>
</evidence>
<dbReference type="InterPro" id="IPR013968">
    <property type="entry name" value="PKS_KR"/>
</dbReference>
<evidence type="ECO:0000313" key="11">
    <source>
        <dbReference type="Proteomes" id="UP001600888"/>
    </source>
</evidence>
<feature type="domain" description="Carrier" evidence="8">
    <location>
        <begin position="531"/>
        <end position="606"/>
    </location>
</feature>
<dbReference type="PANTHER" id="PTHR43775">
    <property type="entry name" value="FATTY ACID SYNTHASE"/>
    <property type="match status" value="1"/>
</dbReference>
<sequence>MEKLEQIISHESHRASVERFNATEDPTTLGHSYLGRFEQTACTHATKAAVICDEETLTYKELHARVHGYASRLIQRGIQRGDLVGVVLDRCCDLVAVLLAVWTAGAAFVPIDPAFPAERIRQMLDDARPRLVVVSGATQTAVPFWEGEVLDIDSGEPNTESILANGRTSSSGDVEGASLAYVIYTSGSTGKPKGVEISHGALSNLLFSMRREPGCSETDRLLAITTICFDIALLELLLPLLAGATTIIAPAHVTRDPAALLGLLRRQNITMMQGTPVVWQMLLDAGWRGDPQLGRLLCGGDALPRPLAQRLLACAGEVWNVYGPTEATVWASVWRVRKDEPIVIGKPIGNYQLYVLDEGLGLAPSGSEGELYIGGAGLAIGYRNQPEMTQSRFVASPYGRLYRTGDLARFESPGKLSVLGRADMQVKIRGYRIELGDIEAAIVDHDSVSEAVVISRDDRLVAYCVPGSGHPCDTTISSVLRPWLSKRLPSYMIPAFFVEMPSFPLTINKKIDRKALPDPTEAIQTPRPTEKAVDGLASTISLIWARVLGHDHVGLQDNFFQIGGDSARLIRVQKALETVLDRSVPLPKLFEHYTIDALAAYLTNHEEAKLMTTGFDRHDREPDEGIAIISMACRLPGNVTSPEKYHDLLTRGIDATTEVPKHRWDADALYDPDADTPGKSYCRRGGFLPDIDTFHEDVFGISPREARAMAPEQRIMLQTCWEGLERAGYTAEQLRRHQTGVYIGVSGMPAHTASTAPPLAALDGYAATGSAPSTLSGRVSYVLGLEGPSLTVDTACSSSLVATHLACNALRQGECDMAVAGAISLLSPGMFVEFSRLRAMSADGRCRAFAADTQGTGWAEGCTVVLLKRLSDALRDGDTVHAVLRGTAVNHGGRSAAGLTVPSGPAQQKLIRTALAASRLAPGDVDYIEAHGTGTKLGDPIEGTALADVFRGSRPVEAGPLWIGSVKSNLGHTQAAAGMAGLIKVVLALQSSKLPQTLYANEPTPLVDWKSANMALVQTTQPWLRQNGRPRRAGISAFGIGGTNAHIILEESPEQDPEASVDDELMSDSLPPEKLFLLSAQTVEALRQQAVRLRDHIQAPRHGDPDRLKDVAYSLATTRTHFQKRLALMARDKDSLLAQLSANASQITAHRQANGSRRLGMLFTGQGSQVAQMGKDLYDALPVFRDALDEIVAHFTELEIPLLDIMHAAPGTKAATLLMEQTDVAQPALFALEVALWRLWSTWGVQPDLVLGHSIGELSAAHVAGVFDLADACRLVMVRGRLMQAVTRCGGMVSLEASAAEVVIGINQLSLRAKVEISGYNTQTQTTVAGDVEAVQTLARHFATHGRKTKVLPVSHAFHSFHMEEMLAAFGDVAKTVHFQRPRILFVSGQTGQLAEEGQLECPEYWIEQARRAVRFVDGIQTMRRLGADVFLELGAQPVLAGLGAACLEADEADETLSWLPSLVPGRDGMTTMQRSAAALHLLRINVDWAAYYASCGQFQRVELPTYAFDGSRSASGRRMDVNGDNNGVGPTLALSSSQQQQQTHAQGESDINRLQFQVIWEQAPIGKNALGGGCWGLFCPPSSQGAGLSTSPWARWAGEIEKALLQVGITLRLVNHIQDAENMTGLLCLWPSDTDMDHDLSSVPDQARHLTSEALTQLQMAAKMEFAPPLVWVTREAVGTCSNGTRASDETDKLDARGMKGLSASPLWGLMRTARSEHPNLRLRLVDTPEGNDAEIFPSLLASALALSAEPECAVRHQNVLVPRMKPVKTAPEAIKTPGQPQERLLRSGPEGAVLITGGLGGLGRCVALWMARVHKARHLVLTSRRGAATPGADELVAELATLGAKCTAVSCDVSDKDSLQQAMAMFRKGERTVLRGIVHTAGVQDNGVLSGLTRQRCSTVFAPKVDGAWNLHQLTRTMDLDLDFFVLFSSISGVLGLPGLGNYAAANTFLDALAHFRRAQHLPATSIAYGTWEGGGMASQIVQSTMSQISQLGLDMLAPQDGLALLAKAVNDDAALTVAAALDTKRLESYYADNGRVPPFMTSLVDRGNTRPPRNHDIHTALDQTTPEKHQEIVLSVVREAVAKSLGYSQPEDLDTEQSLQNMGVDSLAAVMVRNQLSSLTGLKLNARLVLQHPNLQALSQFLLSELLSASKPGHAHNKNNAPSPLVPSQSGPRLNMEAIKVGCLDPDFTFSNVHDTAIMPPRSVFVTGATGFVGAFILHELLELGIEAYCLVRASSADKAGRRLVDTLAAYGLWKPVYASLLHPVAGDMTVPMFGMSATEFDHLANATDAVCHAGGLVDWTRPLADYIGPNLVSVHEVLRLASSGRAKTVHHISTMSTLPKYMGYEVKEEDQEYGYATSKYLAEQLVVAARWRGARASTYRLPFVTASFTGGYFRRDQGDFLHNLIAGCLEMGAFPSVNAQLGAVLPVDYLSRTISSIMLRQVEWAGRDYDFANTRPPAFDDFFRLLGAAAGTGQGVLLPFSRWRERAVAYAATHRTSPLARIMSLLDEVTDDDGAVALVTGPRVGERAFRDPGYPVPPVDEDFARKYVRRIKAARQVEAVGRPLPLPTTVSQAVTA</sequence>
<evidence type="ECO:0008006" key="12">
    <source>
        <dbReference type="Google" id="ProtNLM"/>
    </source>
</evidence>
<dbReference type="Gene3D" id="3.40.366.10">
    <property type="entry name" value="Malonyl-Coenzyme A Acyl Carrier Protein, domain 2"/>
    <property type="match status" value="1"/>
</dbReference>
<dbReference type="InterPro" id="IPR025110">
    <property type="entry name" value="AMP-bd_C"/>
</dbReference>
<dbReference type="InterPro" id="IPR020845">
    <property type="entry name" value="AMP-binding_CS"/>
</dbReference>
<feature type="region of interest" description="Disordered" evidence="7">
    <location>
        <begin position="1515"/>
        <end position="1548"/>
    </location>
</feature>
<dbReference type="CDD" id="cd08956">
    <property type="entry name" value="KR_3_FAS_SDR_x"/>
    <property type="match status" value="1"/>
</dbReference>
<dbReference type="SUPFAM" id="SSF53901">
    <property type="entry name" value="Thiolase-like"/>
    <property type="match status" value="1"/>
</dbReference>
<reference evidence="10 11" key="1">
    <citation type="submission" date="2024-03" db="EMBL/GenBank/DDBJ databases">
        <title>A high-quality draft genome sequence of Diaporthe vaccinii, a causative agent of upright dieback and viscid rot disease in cranberry plants.</title>
        <authorList>
            <person name="Sarrasin M."/>
            <person name="Lang B.F."/>
            <person name="Burger G."/>
        </authorList>
    </citation>
    <scope>NUCLEOTIDE SEQUENCE [LARGE SCALE GENOMIC DNA]</scope>
    <source>
        <strain evidence="10 11">IS7</strain>
    </source>
</reference>
<dbReference type="PANTHER" id="PTHR43775:SF51">
    <property type="entry name" value="INACTIVE PHENOLPHTHIOCEROL SYNTHESIS POLYKETIDE SYNTHASE TYPE I PKS1-RELATED"/>
    <property type="match status" value="1"/>
</dbReference>
<keyword evidence="2" id="KW-0597">Phosphoprotein</keyword>
<dbReference type="Pfam" id="PF02801">
    <property type="entry name" value="Ketoacyl-synt_C"/>
    <property type="match status" value="1"/>
</dbReference>
<dbReference type="InterPro" id="IPR050091">
    <property type="entry name" value="PKS_NRPS_Biosynth_Enz"/>
</dbReference>
<dbReference type="Pfam" id="PF13193">
    <property type="entry name" value="AMP-binding_C"/>
    <property type="match status" value="1"/>
</dbReference>
<dbReference type="SUPFAM" id="SSF52151">
    <property type="entry name" value="FabD/lysophospholipase-like"/>
    <property type="match status" value="1"/>
</dbReference>
<keyword evidence="1" id="KW-0596">Phosphopantetheine</keyword>
<dbReference type="Pfam" id="PF22621">
    <property type="entry name" value="CurL-like_PKS_C"/>
    <property type="match status" value="1"/>
</dbReference>
<evidence type="ECO:0000259" key="9">
    <source>
        <dbReference type="PROSITE" id="PS52004"/>
    </source>
</evidence>
<dbReference type="SMART" id="SM00823">
    <property type="entry name" value="PKS_PP"/>
    <property type="match status" value="2"/>
</dbReference>
<dbReference type="InterPro" id="IPR001227">
    <property type="entry name" value="Ac_transferase_dom_sf"/>
</dbReference>
<dbReference type="NCBIfam" id="TIGR01733">
    <property type="entry name" value="AA-adenyl-dom"/>
    <property type="match status" value="1"/>
</dbReference>
<dbReference type="Gene3D" id="3.40.50.980">
    <property type="match status" value="2"/>
</dbReference>
<dbReference type="SMART" id="SM00822">
    <property type="entry name" value="PKS_KR"/>
    <property type="match status" value="1"/>
</dbReference>
<dbReference type="SMART" id="SM01294">
    <property type="entry name" value="PKS_PP_betabranch"/>
    <property type="match status" value="1"/>
</dbReference>
<accession>A0ABR4FDC8</accession>
<evidence type="ECO:0000256" key="6">
    <source>
        <dbReference type="ARBA" id="ARBA00023002"/>
    </source>
</evidence>
<dbReference type="Proteomes" id="UP001600888">
    <property type="component" value="Unassembled WGS sequence"/>
</dbReference>
<dbReference type="SMART" id="SM00825">
    <property type="entry name" value="PKS_KS"/>
    <property type="match status" value="1"/>
</dbReference>
<keyword evidence="5" id="KW-0808">Transferase</keyword>
<dbReference type="EMBL" id="JBAWTH010000002">
    <property type="protein sequence ID" value="KAL2292696.1"/>
    <property type="molecule type" value="Genomic_DNA"/>
</dbReference>
<dbReference type="Pfam" id="PF00501">
    <property type="entry name" value="AMP-binding"/>
    <property type="match status" value="1"/>
</dbReference>
<dbReference type="InterPro" id="IPR014031">
    <property type="entry name" value="Ketoacyl_synth_C"/>
</dbReference>
<feature type="domain" description="Carrier" evidence="8">
    <location>
        <begin position="2074"/>
        <end position="2149"/>
    </location>
</feature>
<dbReference type="InterPro" id="IPR057326">
    <property type="entry name" value="KR_dom"/>
</dbReference>
<evidence type="ECO:0000256" key="3">
    <source>
        <dbReference type="ARBA" id="ARBA00022598"/>
    </source>
</evidence>
<dbReference type="InterPro" id="IPR036291">
    <property type="entry name" value="NAD(P)-bd_dom_sf"/>
</dbReference>
<dbReference type="Pfam" id="PF08659">
    <property type="entry name" value="KR"/>
    <property type="match status" value="1"/>
</dbReference>